<dbReference type="SMART" id="SM00449">
    <property type="entry name" value="SPRY"/>
    <property type="match status" value="1"/>
</dbReference>
<evidence type="ECO:0000256" key="1">
    <source>
        <dbReference type="SAM" id="Coils"/>
    </source>
</evidence>
<evidence type="ECO:0000313" key="4">
    <source>
        <dbReference type="WBParaSite" id="Gr19_v10_g13653.t2"/>
    </source>
</evidence>
<dbReference type="InterPro" id="IPR001870">
    <property type="entry name" value="B30.2/SPRY"/>
</dbReference>
<dbReference type="Proteomes" id="UP000887572">
    <property type="component" value="Unplaced"/>
</dbReference>
<proteinExistence type="predicted"/>
<accession>A0A914H4T0</accession>
<dbReference type="SUPFAM" id="SSF49899">
    <property type="entry name" value="Concanavalin A-like lectins/glucanases"/>
    <property type="match status" value="1"/>
</dbReference>
<reference evidence="4" key="1">
    <citation type="submission" date="2022-11" db="UniProtKB">
        <authorList>
            <consortium name="WormBaseParasite"/>
        </authorList>
    </citation>
    <scope>IDENTIFICATION</scope>
</reference>
<keyword evidence="3" id="KW-1185">Reference proteome</keyword>
<dbReference type="PANTHER" id="PTHR12864">
    <property type="entry name" value="RAN BINDING PROTEIN 9-RELATED"/>
    <property type="match status" value="1"/>
</dbReference>
<feature type="coiled-coil region" evidence="1">
    <location>
        <begin position="102"/>
        <end position="142"/>
    </location>
</feature>
<feature type="domain" description="B30.2/SPRY" evidence="2">
    <location>
        <begin position="297"/>
        <end position="496"/>
    </location>
</feature>
<dbReference type="PROSITE" id="PS50188">
    <property type="entry name" value="B302_SPRY"/>
    <property type="match status" value="1"/>
</dbReference>
<dbReference type="Pfam" id="PF00622">
    <property type="entry name" value="SPRY"/>
    <property type="match status" value="1"/>
</dbReference>
<dbReference type="InterPro" id="IPR050618">
    <property type="entry name" value="Ubq-SigPath_Reg"/>
</dbReference>
<dbReference type="CDD" id="cd12885">
    <property type="entry name" value="SPRY_RanBP_like"/>
    <property type="match status" value="1"/>
</dbReference>
<organism evidence="3 4">
    <name type="scientific">Globodera rostochiensis</name>
    <name type="common">Golden nematode worm</name>
    <name type="synonym">Heterodera rostochiensis</name>
    <dbReference type="NCBI Taxonomy" id="31243"/>
    <lineage>
        <taxon>Eukaryota</taxon>
        <taxon>Metazoa</taxon>
        <taxon>Ecdysozoa</taxon>
        <taxon>Nematoda</taxon>
        <taxon>Chromadorea</taxon>
        <taxon>Rhabditida</taxon>
        <taxon>Tylenchina</taxon>
        <taxon>Tylenchomorpha</taxon>
        <taxon>Tylenchoidea</taxon>
        <taxon>Heteroderidae</taxon>
        <taxon>Heteroderinae</taxon>
        <taxon>Globodera</taxon>
    </lineage>
</organism>
<feature type="coiled-coil region" evidence="1">
    <location>
        <begin position="190"/>
        <end position="228"/>
    </location>
</feature>
<evidence type="ECO:0000313" key="3">
    <source>
        <dbReference type="Proteomes" id="UP000887572"/>
    </source>
</evidence>
<dbReference type="AlphaFoldDB" id="A0A914H4T0"/>
<dbReference type="InterPro" id="IPR003877">
    <property type="entry name" value="SPRY_dom"/>
</dbReference>
<dbReference type="InterPro" id="IPR044736">
    <property type="entry name" value="Gid1/RanBPM/SPLA_SPRY"/>
</dbReference>
<evidence type="ECO:0000259" key="2">
    <source>
        <dbReference type="PROSITE" id="PS50188"/>
    </source>
</evidence>
<dbReference type="InterPro" id="IPR043136">
    <property type="entry name" value="B30.2/SPRY_sf"/>
</dbReference>
<dbReference type="WBParaSite" id="Gr19_v10_g13653.t2">
    <property type="protein sequence ID" value="Gr19_v10_g13653.t2"/>
    <property type="gene ID" value="Gr19_v10_g13653"/>
</dbReference>
<keyword evidence="1" id="KW-0175">Coiled coil</keyword>
<dbReference type="InterPro" id="IPR013320">
    <property type="entry name" value="ConA-like_dom_sf"/>
</dbReference>
<protein>
    <submittedName>
        <fullName evidence="4">B30.2/SPRY domain-containing protein</fullName>
    </submittedName>
</protein>
<dbReference type="Gene3D" id="2.60.120.920">
    <property type="match status" value="1"/>
</dbReference>
<sequence>MSISTDSTTVGDLTADQEHLCPTFTNLDPPEELRLLRARIAQLERRQQTITNTATSSANFDVLAQNGKRRRIEGVEEEAIRNTNALVARKFEHERMEEWKRVAKLELENKAFRAEFEHQKQLNALQTKMEQYQNKQQQNIDALTKAQKGNVEQFSLLRAKIDELECKQTADQKEQRAKIVEMIKAKIAAELEHQKQLNALQSKMEQYQNKQQQNIDALTEQLKVSTDQFLLKHREPEKLLNAHKNLMEELNEQREMDAFRQQHNQKETNDKIDWLNEDQQKRCVSIDQFSLMQSDQKALLERLNALEQPAISEQPQNRWDSAACHRSLALIEPNRLIVQNNGKTLAWRSVVAKRPIFPNGNFGISYFEVKILKKNVLVCIGLAPKQMPLDKWVGLSNGTYAYQSSGIFVGHAVGGSRQSANNGRPYSYNKRRSFGVGDVVGCGVNLATRQIIYTKNGQRLGSADLLVDSSAVELFPCVSLRNREAKIEANFGPNFEYKF</sequence>
<name>A0A914H4T0_GLORO</name>